<comment type="caution">
    <text evidence="3">The sequence shown here is derived from an EMBL/GenBank/DDBJ whole genome shotgun (WGS) entry which is preliminary data.</text>
</comment>
<sequence length="806" mass="89535">MDTQSSSDSSLPKPGDLIWAKMKGFPPWPAKVLEKDKDTPLSRIPVIFFGTGEKAFMKPSDVSDYYENKAQHEVPRKHKGFNEAIHEIRVAAGFETAFDADPLFGASTSSKGPSPMLSGTLEDRLRSGNGKLLNDAFLSGFERRRANSASTRSRSRASSSASALKKLHKAMHRRRLDSGSSAGSRLVKGLPGFADRGFDLFDNFQSYDAADYAIDESLNLFGNDEVKSNRSKRSRASSKLYDDFLLNGFGTRTRHRSGSASEVGRRSRLISGVSDVFDELIFNGDLSIQQAAEQFLHTLEEIPSESSEGRPGTPEALAPLPEPAVFCTACGCECKPYEGKLRCTSKFCKKFHDSQPAESKTSVVTASSSRTISTLSRGLDKTEDKTSKPDEGARSPRKSKTSHFDINKSELEADQLSGSESLRSPRTKRRRPDSPPNKKMKKEEKTSTETAVVKEEKTERSLTPPREMSLFSPPKEKSSTNDTCSAVQKRPARGTGRPKQYKVEKTPVMGANGQRQCTFCNGQVRPQMCGSNKHRWRCVDKKCRKWYGWVKSHEEIPRDLGRKGRWNRANRTKKLVVSAEKKEEEDTGPASLSSQAEAALAAAEIQSMRSDKTDPLALIVEQNVQQEVKKRLGRPPKEHGLKIRLKTGKEKKEETRQKRKYVRRKDKVGAGVLPGTAVASEDVRPAPPPLTEAERNYEPCAIEKRVRWWLSEKRRVDASPERPFETKAIDSCAAFRMLSNAFRAAAVTRADEAQSVNGSLDMLMDSLMGSLGPLLTIASSAFENLIPDDLSQMLWKSSSVHLPTFQ</sequence>
<feature type="domain" description="PWWP" evidence="2">
    <location>
        <begin position="14"/>
        <end position="68"/>
    </location>
</feature>
<dbReference type="PROSITE" id="PS50812">
    <property type="entry name" value="PWWP"/>
    <property type="match status" value="1"/>
</dbReference>
<dbReference type="AlphaFoldDB" id="A0AA36GL07"/>
<dbReference type="PANTHER" id="PTHR12550:SF70">
    <property type="entry name" value="JIL-1 ANCHORING AND STABILIZING PROTEIN, ISOFORM A"/>
    <property type="match status" value="1"/>
</dbReference>
<dbReference type="Gene3D" id="2.30.30.140">
    <property type="match status" value="1"/>
</dbReference>
<feature type="compositionally biased region" description="Basic residues" evidence="1">
    <location>
        <begin position="165"/>
        <end position="175"/>
    </location>
</feature>
<feature type="region of interest" description="Disordered" evidence="1">
    <location>
        <begin position="358"/>
        <end position="499"/>
    </location>
</feature>
<proteinExistence type="predicted"/>
<protein>
    <recommendedName>
        <fullName evidence="2">PWWP domain-containing protein</fullName>
    </recommendedName>
</protein>
<dbReference type="Proteomes" id="UP001176961">
    <property type="component" value="Unassembled WGS sequence"/>
</dbReference>
<reference evidence="3" key="1">
    <citation type="submission" date="2023-07" db="EMBL/GenBank/DDBJ databases">
        <authorList>
            <consortium name="CYATHOMIX"/>
        </authorList>
    </citation>
    <scope>NUCLEOTIDE SEQUENCE</scope>
    <source>
        <strain evidence="3">N/A</strain>
    </source>
</reference>
<dbReference type="Pfam" id="PF00855">
    <property type="entry name" value="PWWP"/>
    <property type="match status" value="1"/>
</dbReference>
<name>A0AA36GL07_CYLNA</name>
<feature type="compositionally biased region" description="Basic and acidic residues" evidence="1">
    <location>
        <begin position="378"/>
        <end position="394"/>
    </location>
</feature>
<feature type="compositionally biased region" description="Basic and acidic residues" evidence="1">
    <location>
        <begin position="441"/>
        <end position="460"/>
    </location>
</feature>
<keyword evidence="4" id="KW-1185">Reference proteome</keyword>
<feature type="compositionally biased region" description="Low complexity" evidence="1">
    <location>
        <begin position="147"/>
        <end position="163"/>
    </location>
</feature>
<dbReference type="CDD" id="cd05834">
    <property type="entry name" value="PWWP_HRP"/>
    <property type="match status" value="1"/>
</dbReference>
<dbReference type="InterPro" id="IPR000313">
    <property type="entry name" value="PWWP_dom"/>
</dbReference>
<evidence type="ECO:0000256" key="1">
    <source>
        <dbReference type="SAM" id="MobiDB-lite"/>
    </source>
</evidence>
<dbReference type="PANTHER" id="PTHR12550">
    <property type="entry name" value="HEPATOMA-DERIVED GROWTH FACTOR-RELATED"/>
    <property type="match status" value="1"/>
</dbReference>
<evidence type="ECO:0000259" key="2">
    <source>
        <dbReference type="PROSITE" id="PS50812"/>
    </source>
</evidence>
<evidence type="ECO:0000313" key="3">
    <source>
        <dbReference type="EMBL" id="CAJ0594031.1"/>
    </source>
</evidence>
<feature type="compositionally biased region" description="Polar residues" evidence="1">
    <location>
        <begin position="358"/>
        <end position="376"/>
    </location>
</feature>
<gene>
    <name evidence="3" type="ORF">CYNAS_LOCUS6014</name>
</gene>
<evidence type="ECO:0000313" key="4">
    <source>
        <dbReference type="Proteomes" id="UP001176961"/>
    </source>
</evidence>
<accession>A0AA36GL07</accession>
<dbReference type="SUPFAM" id="SSF63748">
    <property type="entry name" value="Tudor/PWWP/MBT"/>
    <property type="match status" value="1"/>
</dbReference>
<organism evidence="3 4">
    <name type="scientific">Cylicocyclus nassatus</name>
    <name type="common">Nematode worm</name>
    <dbReference type="NCBI Taxonomy" id="53992"/>
    <lineage>
        <taxon>Eukaryota</taxon>
        <taxon>Metazoa</taxon>
        <taxon>Ecdysozoa</taxon>
        <taxon>Nematoda</taxon>
        <taxon>Chromadorea</taxon>
        <taxon>Rhabditida</taxon>
        <taxon>Rhabditina</taxon>
        <taxon>Rhabditomorpha</taxon>
        <taxon>Strongyloidea</taxon>
        <taxon>Strongylidae</taxon>
        <taxon>Cylicocyclus</taxon>
    </lineage>
</organism>
<dbReference type="SMART" id="SM00293">
    <property type="entry name" value="PWWP"/>
    <property type="match status" value="1"/>
</dbReference>
<feature type="region of interest" description="Disordered" evidence="1">
    <location>
        <begin position="147"/>
        <end position="182"/>
    </location>
</feature>
<dbReference type="EMBL" id="CATQJL010000112">
    <property type="protein sequence ID" value="CAJ0594031.1"/>
    <property type="molecule type" value="Genomic_DNA"/>
</dbReference>
<feature type="compositionally biased region" description="Basic and acidic residues" evidence="1">
    <location>
        <begin position="402"/>
        <end position="411"/>
    </location>
</feature>